<protein>
    <submittedName>
        <fullName evidence="2">Uncharacterized protein</fullName>
    </submittedName>
</protein>
<keyword evidence="3" id="KW-1185">Reference proteome</keyword>
<reference evidence="3" key="1">
    <citation type="submission" date="2011-07" db="EMBL/GenBank/DDBJ databases">
        <authorList>
            <consortium name="Caenorhabditis brenneri Sequencing and Analysis Consortium"/>
            <person name="Wilson R.K."/>
        </authorList>
    </citation>
    <scope>NUCLEOTIDE SEQUENCE [LARGE SCALE GENOMIC DNA]</scope>
    <source>
        <strain evidence="3">PB2801</strain>
    </source>
</reference>
<evidence type="ECO:0000313" key="2">
    <source>
        <dbReference type="EMBL" id="EGT46913.1"/>
    </source>
</evidence>
<gene>
    <name evidence="2" type="ORF">CAEBREN_13870</name>
</gene>
<organism evidence="3">
    <name type="scientific">Caenorhabditis brenneri</name>
    <name type="common">Nematode worm</name>
    <dbReference type="NCBI Taxonomy" id="135651"/>
    <lineage>
        <taxon>Eukaryota</taxon>
        <taxon>Metazoa</taxon>
        <taxon>Ecdysozoa</taxon>
        <taxon>Nematoda</taxon>
        <taxon>Chromadorea</taxon>
        <taxon>Rhabditida</taxon>
        <taxon>Rhabditina</taxon>
        <taxon>Rhabditomorpha</taxon>
        <taxon>Rhabditoidea</taxon>
        <taxon>Rhabditidae</taxon>
        <taxon>Peloderinae</taxon>
        <taxon>Caenorhabditis</taxon>
    </lineage>
</organism>
<dbReference type="HOGENOM" id="CLU_2212268_0_0_1"/>
<dbReference type="Proteomes" id="UP000008068">
    <property type="component" value="Unassembled WGS sequence"/>
</dbReference>
<feature type="compositionally biased region" description="Basic residues" evidence="1">
    <location>
        <begin position="49"/>
        <end position="62"/>
    </location>
</feature>
<accession>G0P7C6</accession>
<dbReference type="EMBL" id="GL380112">
    <property type="protein sequence ID" value="EGT46913.1"/>
    <property type="molecule type" value="Genomic_DNA"/>
</dbReference>
<dbReference type="AlphaFoldDB" id="G0P7C6"/>
<name>G0P7C6_CAEBE</name>
<feature type="region of interest" description="Disordered" evidence="1">
    <location>
        <begin position="46"/>
        <end position="87"/>
    </location>
</feature>
<evidence type="ECO:0000313" key="3">
    <source>
        <dbReference type="Proteomes" id="UP000008068"/>
    </source>
</evidence>
<dbReference type="InParanoid" id="G0P7C6"/>
<evidence type="ECO:0000256" key="1">
    <source>
        <dbReference type="SAM" id="MobiDB-lite"/>
    </source>
</evidence>
<feature type="compositionally biased region" description="Low complexity" evidence="1">
    <location>
        <begin position="71"/>
        <end position="87"/>
    </location>
</feature>
<sequence length="107" mass="12480">MSAQPPQELPGRQKKYLVKWKVGICYLRFQKANSFYRIQELMTTAKSPSRTRKRCRKLHSHSTKTTFSRKSSLNRTPPSSTTSTPLRLLSPTLHKTSRFSVVYFIFL</sequence>
<proteinExistence type="predicted"/>